<dbReference type="EMBL" id="BAABHD010000076">
    <property type="protein sequence ID" value="GAA4464240.1"/>
    <property type="molecule type" value="Genomic_DNA"/>
</dbReference>
<accession>A0ABP8NAT6</accession>
<keyword evidence="2" id="KW-1185">Reference proteome</keyword>
<dbReference type="RefSeq" id="WP_345246991.1">
    <property type="nucleotide sequence ID" value="NZ_BAABHD010000076.1"/>
</dbReference>
<reference evidence="2" key="1">
    <citation type="journal article" date="2019" name="Int. J. Syst. Evol. Microbiol.">
        <title>The Global Catalogue of Microorganisms (GCM) 10K type strain sequencing project: providing services to taxonomists for standard genome sequencing and annotation.</title>
        <authorList>
            <consortium name="The Broad Institute Genomics Platform"/>
            <consortium name="The Broad Institute Genome Sequencing Center for Infectious Disease"/>
            <person name="Wu L."/>
            <person name="Ma J."/>
        </authorList>
    </citation>
    <scope>NUCLEOTIDE SEQUENCE [LARGE SCALE GENOMIC DNA]</scope>
    <source>
        <strain evidence="2">JCM 17927</strain>
    </source>
</reference>
<name>A0ABP8NAT6_9BACT</name>
<gene>
    <name evidence="1" type="ORF">GCM10023189_43260</name>
</gene>
<sequence>MEGTTFDAGNHNHLTRLLIEAGELIAADMEHLPCPERISVLRCINEALVQQLRLSDRRSRQPQPGQLEQTLRRHLTRKGLEQKNQFNNLKVAVQ</sequence>
<organism evidence="1 2">
    <name type="scientific">Nibrella saemangeumensis</name>
    <dbReference type="NCBI Taxonomy" id="1084526"/>
    <lineage>
        <taxon>Bacteria</taxon>
        <taxon>Pseudomonadati</taxon>
        <taxon>Bacteroidota</taxon>
        <taxon>Cytophagia</taxon>
        <taxon>Cytophagales</taxon>
        <taxon>Spirosomataceae</taxon>
        <taxon>Nibrella</taxon>
    </lineage>
</organism>
<dbReference type="Proteomes" id="UP001501175">
    <property type="component" value="Unassembled WGS sequence"/>
</dbReference>
<evidence type="ECO:0000313" key="1">
    <source>
        <dbReference type="EMBL" id="GAA4464240.1"/>
    </source>
</evidence>
<evidence type="ECO:0000313" key="2">
    <source>
        <dbReference type="Proteomes" id="UP001501175"/>
    </source>
</evidence>
<comment type="caution">
    <text evidence="1">The sequence shown here is derived from an EMBL/GenBank/DDBJ whole genome shotgun (WGS) entry which is preliminary data.</text>
</comment>
<protein>
    <submittedName>
        <fullName evidence="1">Uncharacterized protein</fullName>
    </submittedName>
</protein>
<proteinExistence type="predicted"/>